<dbReference type="SMART" id="SM00418">
    <property type="entry name" value="HTH_ARSR"/>
    <property type="match status" value="1"/>
</dbReference>
<dbReference type="GO" id="GO:0003677">
    <property type="term" value="F:DNA binding"/>
    <property type="evidence" value="ECO:0007669"/>
    <property type="project" value="UniProtKB-KW"/>
</dbReference>
<dbReference type="InterPro" id="IPR001763">
    <property type="entry name" value="Rhodanese-like_dom"/>
</dbReference>
<dbReference type="InterPro" id="IPR036873">
    <property type="entry name" value="Rhodanese-like_dom_sf"/>
</dbReference>
<gene>
    <name evidence="6" type="ORF">SAMN00768000_3061</name>
</gene>
<keyword evidence="7" id="KW-1185">Reference proteome</keyword>
<feature type="domain" description="HTH arsR-type" evidence="5">
    <location>
        <begin position="8"/>
        <end position="102"/>
    </location>
</feature>
<dbReference type="SUPFAM" id="SSF46785">
    <property type="entry name" value="Winged helix' DNA-binding domain"/>
    <property type="match status" value="1"/>
</dbReference>
<dbReference type="NCBIfam" id="NF033788">
    <property type="entry name" value="HTH_metalloreg"/>
    <property type="match status" value="1"/>
</dbReference>
<dbReference type="Gene3D" id="3.40.250.10">
    <property type="entry name" value="Rhodanese-like domain"/>
    <property type="match status" value="1"/>
</dbReference>
<evidence type="ECO:0000256" key="2">
    <source>
        <dbReference type="ARBA" id="ARBA00023125"/>
    </source>
</evidence>
<dbReference type="PANTHER" id="PTHR43132">
    <property type="entry name" value="ARSENICAL RESISTANCE OPERON REPRESSOR ARSR-RELATED"/>
    <property type="match status" value="1"/>
</dbReference>
<dbReference type="PROSITE" id="PS50206">
    <property type="entry name" value="RHODANESE_3"/>
    <property type="match status" value="1"/>
</dbReference>
<dbReference type="PRINTS" id="PR00778">
    <property type="entry name" value="HTHARSR"/>
</dbReference>
<sequence>MGDADRAFKNAVYEQIARVGKALAHPRRIELLDLLCQGPMSVEQLANKSSMSMGSTSQHLQQLKESLLVRAERRGTYVVYRLRDDLTCSLFHTLQTVAEHYYAELRAITEAFFSEHQALESLDLSTFQERADKDAFVLLDVRPSDEYEAGHWPGALSIPLNHLIDRLAELPQDRTIVAYCRGPYCILAPHAVELLQQKGYRAIRLADGVSSWRAQGIPYFRRSEDTI</sequence>
<dbReference type="CDD" id="cd00090">
    <property type="entry name" value="HTH_ARSR"/>
    <property type="match status" value="1"/>
</dbReference>
<dbReference type="GO" id="GO:0003700">
    <property type="term" value="F:DNA-binding transcription factor activity"/>
    <property type="evidence" value="ECO:0007669"/>
    <property type="project" value="InterPro"/>
</dbReference>
<evidence type="ECO:0000256" key="1">
    <source>
        <dbReference type="ARBA" id="ARBA00023015"/>
    </source>
</evidence>
<accession>A0A1W1WLG5</accession>
<evidence type="ECO:0000313" key="7">
    <source>
        <dbReference type="Proteomes" id="UP000192660"/>
    </source>
</evidence>
<dbReference type="InterPro" id="IPR036388">
    <property type="entry name" value="WH-like_DNA-bd_sf"/>
</dbReference>
<keyword evidence="1" id="KW-0805">Transcription regulation</keyword>
<dbReference type="InterPro" id="IPR036390">
    <property type="entry name" value="WH_DNA-bd_sf"/>
</dbReference>
<dbReference type="PANTHER" id="PTHR43132:SF8">
    <property type="entry name" value="HTH-TYPE TRANSCRIPTIONAL REGULATOR KMTR"/>
    <property type="match status" value="1"/>
</dbReference>
<dbReference type="RefSeq" id="WP_020374134.1">
    <property type="nucleotide sequence ID" value="NZ_FWWY01000001.1"/>
</dbReference>
<keyword evidence="2" id="KW-0238">DNA-binding</keyword>
<dbReference type="PROSITE" id="PS50987">
    <property type="entry name" value="HTH_ARSR_2"/>
    <property type="match status" value="1"/>
</dbReference>
<dbReference type="InterPro" id="IPR011991">
    <property type="entry name" value="ArsR-like_HTH"/>
</dbReference>
<evidence type="ECO:0000259" key="5">
    <source>
        <dbReference type="PROSITE" id="PS50987"/>
    </source>
</evidence>
<dbReference type="AlphaFoldDB" id="A0A1W1WLG5"/>
<dbReference type="SUPFAM" id="SSF52821">
    <property type="entry name" value="Rhodanese/Cell cycle control phosphatase"/>
    <property type="match status" value="1"/>
</dbReference>
<dbReference type="CDD" id="cd00158">
    <property type="entry name" value="RHOD"/>
    <property type="match status" value="1"/>
</dbReference>
<evidence type="ECO:0000259" key="4">
    <source>
        <dbReference type="PROSITE" id="PS50206"/>
    </source>
</evidence>
<dbReference type="InterPro" id="IPR001845">
    <property type="entry name" value="HTH_ArsR_DNA-bd_dom"/>
</dbReference>
<keyword evidence="3" id="KW-0804">Transcription</keyword>
<dbReference type="Pfam" id="PF00581">
    <property type="entry name" value="Rhodanese"/>
    <property type="match status" value="1"/>
</dbReference>
<dbReference type="InterPro" id="IPR051011">
    <property type="entry name" value="Metal_resp_trans_reg"/>
</dbReference>
<dbReference type="Proteomes" id="UP000192660">
    <property type="component" value="Unassembled WGS sequence"/>
</dbReference>
<reference evidence="7" key="1">
    <citation type="submission" date="2017-04" db="EMBL/GenBank/DDBJ databases">
        <authorList>
            <person name="Varghese N."/>
            <person name="Submissions S."/>
        </authorList>
    </citation>
    <scope>NUCLEOTIDE SEQUENCE [LARGE SCALE GENOMIC DNA]</scope>
    <source>
        <strain evidence="7">DSM 9293</strain>
    </source>
</reference>
<evidence type="ECO:0000313" key="6">
    <source>
        <dbReference type="EMBL" id="SMC06860.1"/>
    </source>
</evidence>
<dbReference type="Gene3D" id="1.10.10.10">
    <property type="entry name" value="Winged helix-like DNA-binding domain superfamily/Winged helix DNA-binding domain"/>
    <property type="match status" value="1"/>
</dbReference>
<organism evidence="6 7">
    <name type="scientific">Sulfobacillus thermosulfidooxidans (strain DSM 9293 / VKM B-1269 / AT-1)</name>
    <dbReference type="NCBI Taxonomy" id="929705"/>
    <lineage>
        <taxon>Bacteria</taxon>
        <taxon>Bacillati</taxon>
        <taxon>Bacillota</taxon>
        <taxon>Clostridia</taxon>
        <taxon>Eubacteriales</taxon>
        <taxon>Clostridiales Family XVII. Incertae Sedis</taxon>
        <taxon>Sulfobacillus</taxon>
    </lineage>
</organism>
<proteinExistence type="predicted"/>
<dbReference type="SMART" id="SM00450">
    <property type="entry name" value="RHOD"/>
    <property type="match status" value="1"/>
</dbReference>
<dbReference type="EMBL" id="FWWY01000001">
    <property type="protein sequence ID" value="SMC06860.1"/>
    <property type="molecule type" value="Genomic_DNA"/>
</dbReference>
<evidence type="ECO:0000256" key="3">
    <source>
        <dbReference type="ARBA" id="ARBA00023163"/>
    </source>
</evidence>
<name>A0A1W1WLG5_SULTA</name>
<protein>
    <submittedName>
        <fullName evidence="6">Transcriptional regulator, ArsR family</fullName>
    </submittedName>
</protein>
<feature type="domain" description="Rhodanese" evidence="4">
    <location>
        <begin position="132"/>
        <end position="221"/>
    </location>
</feature>
<dbReference type="Pfam" id="PF01022">
    <property type="entry name" value="HTH_5"/>
    <property type="match status" value="1"/>
</dbReference>